<dbReference type="SUPFAM" id="SSF53098">
    <property type="entry name" value="Ribonuclease H-like"/>
    <property type="match status" value="1"/>
</dbReference>
<keyword evidence="8" id="KW-0460">Magnesium</keyword>
<accession>X0XJ26</accession>
<evidence type="ECO:0000256" key="11">
    <source>
        <dbReference type="ARBA" id="ARBA00023204"/>
    </source>
</evidence>
<keyword evidence="5" id="KW-0255">Endonuclease</keyword>
<comment type="similarity">
    <text evidence="1">Belongs to the RuvC family.</text>
</comment>
<evidence type="ECO:0000256" key="1">
    <source>
        <dbReference type="ARBA" id="ARBA00009518"/>
    </source>
</evidence>
<keyword evidence="10" id="KW-0233">DNA recombination</keyword>
<dbReference type="PANTHER" id="PTHR30194">
    <property type="entry name" value="CROSSOVER JUNCTION ENDODEOXYRIBONUCLEASE RUVC"/>
    <property type="match status" value="1"/>
</dbReference>
<keyword evidence="6" id="KW-0227">DNA damage</keyword>
<evidence type="ECO:0000256" key="2">
    <source>
        <dbReference type="ARBA" id="ARBA00022490"/>
    </source>
</evidence>
<dbReference type="Pfam" id="PF02075">
    <property type="entry name" value="RuvC"/>
    <property type="match status" value="1"/>
</dbReference>
<evidence type="ECO:0000256" key="4">
    <source>
        <dbReference type="ARBA" id="ARBA00022723"/>
    </source>
</evidence>
<dbReference type="HAMAP" id="MF_00034">
    <property type="entry name" value="RuvC"/>
    <property type="match status" value="1"/>
</dbReference>
<dbReference type="GO" id="GO:0006310">
    <property type="term" value="P:DNA recombination"/>
    <property type="evidence" value="ECO:0007669"/>
    <property type="project" value="UniProtKB-KW"/>
</dbReference>
<dbReference type="PANTHER" id="PTHR30194:SF3">
    <property type="entry name" value="CROSSOVER JUNCTION ENDODEOXYRIBONUCLEASE RUVC"/>
    <property type="match status" value="1"/>
</dbReference>
<keyword evidence="4" id="KW-0479">Metal-binding</keyword>
<dbReference type="GO" id="GO:0046872">
    <property type="term" value="F:metal ion binding"/>
    <property type="evidence" value="ECO:0007669"/>
    <property type="project" value="UniProtKB-KW"/>
</dbReference>
<organism evidence="12">
    <name type="scientific">marine sediment metagenome</name>
    <dbReference type="NCBI Taxonomy" id="412755"/>
    <lineage>
        <taxon>unclassified sequences</taxon>
        <taxon>metagenomes</taxon>
        <taxon>ecological metagenomes</taxon>
    </lineage>
</organism>
<dbReference type="NCBIfam" id="TIGR00228">
    <property type="entry name" value="ruvC"/>
    <property type="match status" value="1"/>
</dbReference>
<dbReference type="AlphaFoldDB" id="X0XJ26"/>
<evidence type="ECO:0000256" key="6">
    <source>
        <dbReference type="ARBA" id="ARBA00022763"/>
    </source>
</evidence>
<evidence type="ECO:0000256" key="3">
    <source>
        <dbReference type="ARBA" id="ARBA00022722"/>
    </source>
</evidence>
<comment type="caution">
    <text evidence="12">The sequence shown here is derived from an EMBL/GenBank/DDBJ whole genome shotgun (WGS) entry which is preliminary data.</text>
</comment>
<dbReference type="GO" id="GO:0006281">
    <property type="term" value="P:DNA repair"/>
    <property type="evidence" value="ECO:0007669"/>
    <property type="project" value="UniProtKB-KW"/>
</dbReference>
<evidence type="ECO:0000256" key="7">
    <source>
        <dbReference type="ARBA" id="ARBA00022801"/>
    </source>
</evidence>
<evidence type="ECO:0000256" key="8">
    <source>
        <dbReference type="ARBA" id="ARBA00022842"/>
    </source>
</evidence>
<dbReference type="GO" id="GO:0016787">
    <property type="term" value="F:hydrolase activity"/>
    <property type="evidence" value="ECO:0007669"/>
    <property type="project" value="UniProtKB-KW"/>
</dbReference>
<gene>
    <name evidence="12" type="ORF">S01H1_78051</name>
</gene>
<keyword evidence="7" id="KW-0378">Hydrolase</keyword>
<proteinExistence type="inferred from homology"/>
<evidence type="ECO:0000256" key="10">
    <source>
        <dbReference type="ARBA" id="ARBA00023172"/>
    </source>
</evidence>
<sequence>MRILGIDPGTITLGYGVIDEEGGEITHVACGALTTPPNTPLAERLHILYLGLRDIISRYQPAEAAIEEPFVAKNARSALAVGQAIGAATVAVTEKGIPVHHYTPTQVKQAVTSYGRSGKGQVQEMVCALLGLSSPPEPADAADALAKGEFRP</sequence>
<dbReference type="GO" id="GO:0003677">
    <property type="term" value="F:DNA binding"/>
    <property type="evidence" value="ECO:0007669"/>
    <property type="project" value="UniProtKB-KW"/>
</dbReference>
<dbReference type="InterPro" id="IPR012337">
    <property type="entry name" value="RNaseH-like_sf"/>
</dbReference>
<dbReference type="GO" id="GO:0004520">
    <property type="term" value="F:DNA endonuclease activity"/>
    <property type="evidence" value="ECO:0007669"/>
    <property type="project" value="InterPro"/>
</dbReference>
<name>X0XJ26_9ZZZZ</name>
<evidence type="ECO:0000313" key="12">
    <source>
        <dbReference type="EMBL" id="GAG43180.1"/>
    </source>
</evidence>
<dbReference type="InterPro" id="IPR036397">
    <property type="entry name" value="RNaseH_sf"/>
</dbReference>
<dbReference type="Gene3D" id="3.30.420.10">
    <property type="entry name" value="Ribonuclease H-like superfamily/Ribonuclease H"/>
    <property type="match status" value="1"/>
</dbReference>
<dbReference type="NCBIfam" id="NF000711">
    <property type="entry name" value="PRK00039.2-1"/>
    <property type="match status" value="1"/>
</dbReference>
<evidence type="ECO:0000256" key="5">
    <source>
        <dbReference type="ARBA" id="ARBA00022759"/>
    </source>
</evidence>
<feature type="non-terminal residue" evidence="12">
    <location>
        <position position="152"/>
    </location>
</feature>
<protein>
    <submittedName>
        <fullName evidence="12">Uncharacterized protein</fullName>
    </submittedName>
</protein>
<keyword evidence="2" id="KW-0963">Cytoplasm</keyword>
<dbReference type="PRINTS" id="PR00696">
    <property type="entry name" value="RSOLVASERUVC"/>
</dbReference>
<keyword evidence="3" id="KW-0540">Nuclease</keyword>
<reference evidence="12" key="1">
    <citation type="journal article" date="2014" name="Front. Microbiol.">
        <title>High frequency of phylogenetically diverse reductive dehalogenase-homologous genes in deep subseafloor sedimentary metagenomes.</title>
        <authorList>
            <person name="Kawai M."/>
            <person name="Futagami T."/>
            <person name="Toyoda A."/>
            <person name="Takaki Y."/>
            <person name="Nishi S."/>
            <person name="Hori S."/>
            <person name="Arai W."/>
            <person name="Tsubouchi T."/>
            <person name="Morono Y."/>
            <person name="Uchiyama I."/>
            <person name="Ito T."/>
            <person name="Fujiyama A."/>
            <person name="Inagaki F."/>
            <person name="Takami H."/>
        </authorList>
    </citation>
    <scope>NUCLEOTIDE SEQUENCE</scope>
    <source>
        <strain evidence="12">Expedition CK06-06</strain>
    </source>
</reference>
<dbReference type="CDD" id="cd16962">
    <property type="entry name" value="RuvC"/>
    <property type="match status" value="1"/>
</dbReference>
<dbReference type="InterPro" id="IPR002176">
    <property type="entry name" value="X-over_junc_endoDNase_RuvC"/>
</dbReference>
<dbReference type="EMBL" id="BARS01052507">
    <property type="protein sequence ID" value="GAG43180.1"/>
    <property type="molecule type" value="Genomic_DNA"/>
</dbReference>
<keyword evidence="9" id="KW-0238">DNA-binding</keyword>
<dbReference type="FunFam" id="3.30.420.10:FF:000002">
    <property type="entry name" value="Crossover junction endodeoxyribonuclease RuvC"/>
    <property type="match status" value="1"/>
</dbReference>
<evidence type="ECO:0000256" key="9">
    <source>
        <dbReference type="ARBA" id="ARBA00023125"/>
    </source>
</evidence>
<keyword evidence="11" id="KW-0234">DNA repair</keyword>